<dbReference type="GeneID" id="80018912"/>
<name>A0A9E7NJV5_9CAUD</name>
<dbReference type="Proteomes" id="UP001060355">
    <property type="component" value="Segment"/>
</dbReference>
<proteinExistence type="predicted"/>
<dbReference type="InterPro" id="IPR010064">
    <property type="entry name" value="HK97-gp10_tail"/>
</dbReference>
<accession>A0A9E7NJV5</accession>
<keyword evidence="2" id="KW-1185">Reference proteome</keyword>
<dbReference type="EMBL" id="ON456347">
    <property type="protein sequence ID" value="UTN92929.1"/>
    <property type="molecule type" value="Genomic_DNA"/>
</dbReference>
<protein>
    <submittedName>
        <fullName evidence="1">Uncharacterized protein</fullName>
    </submittedName>
</protein>
<evidence type="ECO:0000313" key="1">
    <source>
        <dbReference type="EMBL" id="UTN92929.1"/>
    </source>
</evidence>
<sequence length="109" mass="11894">MQVDADDSFDEALATIDEKLQGALRDGAEVLQQKARELVPKDTRALEQSLLVAQDGNEAAVYSNSPYAVKQHEKLSLKHTSGQAKYLETALLANQSAIERAIADALRLD</sequence>
<gene>
    <name evidence="1" type="primary">10</name>
    <name evidence="1" type="ORF">SEA_FINKLE_10</name>
</gene>
<dbReference type="Pfam" id="PF04883">
    <property type="entry name" value="HK97-gp10_like"/>
    <property type="match status" value="1"/>
</dbReference>
<organism evidence="1 2">
    <name type="scientific">Gordonia phage Finkle</name>
    <dbReference type="NCBI Taxonomy" id="2926099"/>
    <lineage>
        <taxon>Viruses</taxon>
        <taxon>Duplodnaviria</taxon>
        <taxon>Heunggongvirae</taxon>
        <taxon>Uroviricota</taxon>
        <taxon>Caudoviricetes</taxon>
        <taxon>Finkelvirus</taxon>
        <taxon>Finkelvirus finkel</taxon>
    </lineage>
</organism>
<evidence type="ECO:0000313" key="2">
    <source>
        <dbReference type="Proteomes" id="UP001060355"/>
    </source>
</evidence>
<dbReference type="RefSeq" id="YP_010754323.1">
    <property type="nucleotide sequence ID" value="NC_073459.1"/>
</dbReference>
<reference evidence="1" key="1">
    <citation type="submission" date="2022-05" db="EMBL/GenBank/DDBJ databases">
        <authorList>
            <person name="Ashby S."/>
            <person name="Bressette G."/>
            <person name="Brown S."/>
            <person name="Charles S."/>
            <person name="Neely M.N."/>
            <person name="Molloy S.D."/>
            <person name="Garlena R.A."/>
            <person name="Russell D.A."/>
            <person name="Jacobs-Sera D."/>
            <person name="Hatfull G.F."/>
        </authorList>
    </citation>
    <scope>NUCLEOTIDE SEQUENCE</scope>
</reference>
<dbReference type="KEGG" id="vg:80018912"/>